<feature type="domain" description="Acyl-CoA oxidase/dehydrogenase middle" evidence="1">
    <location>
        <begin position="87"/>
        <end position="166"/>
    </location>
</feature>
<dbReference type="Gene3D" id="2.40.110.10">
    <property type="entry name" value="Butyryl-CoA Dehydrogenase, subunit A, domain 2"/>
    <property type="match status" value="1"/>
</dbReference>
<dbReference type="InterPro" id="IPR009100">
    <property type="entry name" value="AcylCoA_DH/oxidase_NM_dom_sf"/>
</dbReference>
<proteinExistence type="predicted"/>
<dbReference type="EMBL" id="BAABEO010000025">
    <property type="protein sequence ID" value="GAA3697429.1"/>
    <property type="molecule type" value="Genomic_DNA"/>
</dbReference>
<sequence length="321" mass="34167">MAAAASDCHGDPAPVIALLRTGTLPSIGSGLSPLRGNAERWWRLLATLASLDLTAARAVEPHLDALTILDQAGIVPEPGTVWGVFAAESPDTKLVAVDDGRWRLEGTKPWCSLAGQIDRAIVTAHVDGGRRAFAVDLRLPQVRVAEAHWHSRGLRQVPSGPVHFDGAPAEPVGAAGWYLQRPGFAAGGIGVAACWFGGAVGLYRSLHSAALRREPDQLALAWLGEADRLLAGAAALLADAARRADGGTATWIHAHRVRGQVEALCRRILDISGQAGGPRPLAFDEDHARRVADLGLYIRQHHAARDDAALGRLLLEEDRPW</sequence>
<gene>
    <name evidence="2" type="ORF">GCM10023081_37980</name>
</gene>
<evidence type="ECO:0000259" key="1">
    <source>
        <dbReference type="Pfam" id="PF02770"/>
    </source>
</evidence>
<dbReference type="InterPro" id="IPR046373">
    <property type="entry name" value="Acyl-CoA_Oxase/DH_mid-dom_sf"/>
</dbReference>
<protein>
    <submittedName>
        <fullName evidence="2">Acyl-CoA dehydrogenase</fullName>
    </submittedName>
</protein>
<dbReference type="Pfam" id="PF02770">
    <property type="entry name" value="Acyl-CoA_dh_M"/>
    <property type="match status" value="1"/>
</dbReference>
<keyword evidence="3" id="KW-1185">Reference proteome</keyword>
<name>A0ABP7D068_9MICC</name>
<evidence type="ECO:0000313" key="2">
    <source>
        <dbReference type="EMBL" id="GAA3697429.1"/>
    </source>
</evidence>
<reference evidence="3" key="1">
    <citation type="journal article" date="2019" name="Int. J. Syst. Evol. Microbiol.">
        <title>The Global Catalogue of Microorganisms (GCM) 10K type strain sequencing project: providing services to taxonomists for standard genome sequencing and annotation.</title>
        <authorList>
            <consortium name="The Broad Institute Genomics Platform"/>
            <consortium name="The Broad Institute Genome Sequencing Center for Infectious Disease"/>
            <person name="Wu L."/>
            <person name="Ma J."/>
        </authorList>
    </citation>
    <scope>NUCLEOTIDE SEQUENCE [LARGE SCALE GENOMIC DNA]</scope>
    <source>
        <strain evidence="3">JCM 30742</strain>
    </source>
</reference>
<organism evidence="2 3">
    <name type="scientific">Arthrobacter ginkgonis</name>
    <dbReference type="NCBI Taxonomy" id="1630594"/>
    <lineage>
        <taxon>Bacteria</taxon>
        <taxon>Bacillati</taxon>
        <taxon>Actinomycetota</taxon>
        <taxon>Actinomycetes</taxon>
        <taxon>Micrococcales</taxon>
        <taxon>Micrococcaceae</taxon>
        <taxon>Arthrobacter</taxon>
    </lineage>
</organism>
<dbReference type="InterPro" id="IPR006091">
    <property type="entry name" value="Acyl-CoA_Oxase/DH_mid-dom"/>
</dbReference>
<evidence type="ECO:0000313" key="3">
    <source>
        <dbReference type="Proteomes" id="UP001500752"/>
    </source>
</evidence>
<accession>A0ABP7D068</accession>
<dbReference type="SUPFAM" id="SSF56645">
    <property type="entry name" value="Acyl-CoA dehydrogenase NM domain-like"/>
    <property type="match status" value="1"/>
</dbReference>
<dbReference type="Proteomes" id="UP001500752">
    <property type="component" value="Unassembled WGS sequence"/>
</dbReference>
<comment type="caution">
    <text evidence="2">The sequence shown here is derived from an EMBL/GenBank/DDBJ whole genome shotgun (WGS) entry which is preliminary data.</text>
</comment>